<keyword evidence="3" id="KW-1185">Reference proteome</keyword>
<proteinExistence type="predicted"/>
<dbReference type="InterPro" id="IPR036282">
    <property type="entry name" value="Glutathione-S-Trfase_C_sf"/>
</dbReference>
<evidence type="ECO:0000259" key="1">
    <source>
        <dbReference type="PROSITE" id="PS50404"/>
    </source>
</evidence>
<organism evidence="2 3">
    <name type="scientific">Allorhizobium borbori</name>
    <dbReference type="NCBI Taxonomy" id="485907"/>
    <lineage>
        <taxon>Bacteria</taxon>
        <taxon>Pseudomonadati</taxon>
        <taxon>Pseudomonadota</taxon>
        <taxon>Alphaproteobacteria</taxon>
        <taxon>Hyphomicrobiales</taxon>
        <taxon>Rhizobiaceae</taxon>
        <taxon>Rhizobium/Agrobacterium group</taxon>
        <taxon>Allorhizobium</taxon>
    </lineage>
</organism>
<keyword evidence="2" id="KW-0808">Transferase</keyword>
<dbReference type="GO" id="GO:0016740">
    <property type="term" value="F:transferase activity"/>
    <property type="evidence" value="ECO:0007669"/>
    <property type="project" value="UniProtKB-KW"/>
</dbReference>
<dbReference type="Gene3D" id="1.20.1050.10">
    <property type="match status" value="1"/>
</dbReference>
<dbReference type="Proteomes" id="UP000584824">
    <property type="component" value="Unassembled WGS sequence"/>
</dbReference>
<reference evidence="2 3" key="1">
    <citation type="submission" date="2020-08" db="EMBL/GenBank/DDBJ databases">
        <title>Genomic Encyclopedia of Type Strains, Phase IV (KMG-IV): sequencing the most valuable type-strain genomes for metagenomic binning, comparative biology and taxonomic classification.</title>
        <authorList>
            <person name="Goeker M."/>
        </authorList>
    </citation>
    <scope>NUCLEOTIDE SEQUENCE [LARGE SCALE GENOMIC DNA]</scope>
    <source>
        <strain evidence="2 3">DSM 26385</strain>
    </source>
</reference>
<dbReference type="SUPFAM" id="SSF52833">
    <property type="entry name" value="Thioredoxin-like"/>
    <property type="match status" value="1"/>
</dbReference>
<dbReference type="PROSITE" id="PS50404">
    <property type="entry name" value="GST_NTER"/>
    <property type="match status" value="1"/>
</dbReference>
<gene>
    <name evidence="2" type="ORF">GGQ66_004083</name>
</gene>
<dbReference type="Gene3D" id="3.40.30.10">
    <property type="entry name" value="Glutaredoxin"/>
    <property type="match status" value="1"/>
</dbReference>
<protein>
    <submittedName>
        <fullName evidence="2">Glutathione S-transferase</fullName>
    </submittedName>
</protein>
<dbReference type="EMBL" id="JACIDU010000022">
    <property type="protein sequence ID" value="MBB4105496.1"/>
    <property type="molecule type" value="Genomic_DNA"/>
</dbReference>
<dbReference type="SUPFAM" id="SSF47616">
    <property type="entry name" value="GST C-terminal domain-like"/>
    <property type="match status" value="1"/>
</dbReference>
<dbReference type="InterPro" id="IPR004045">
    <property type="entry name" value="Glutathione_S-Trfase_N"/>
</dbReference>
<evidence type="ECO:0000313" key="2">
    <source>
        <dbReference type="EMBL" id="MBB4105496.1"/>
    </source>
</evidence>
<comment type="caution">
    <text evidence="2">The sequence shown here is derived from an EMBL/GenBank/DDBJ whole genome shotgun (WGS) entry which is preliminary data.</text>
</comment>
<accession>A0A7W6K764</accession>
<dbReference type="Pfam" id="PF13409">
    <property type="entry name" value="GST_N_2"/>
    <property type="match status" value="1"/>
</dbReference>
<name>A0A7W6K764_9HYPH</name>
<dbReference type="InterPro" id="IPR036249">
    <property type="entry name" value="Thioredoxin-like_sf"/>
</dbReference>
<dbReference type="InterPro" id="IPR050983">
    <property type="entry name" value="GST_Omega/HSP26"/>
</dbReference>
<dbReference type="GO" id="GO:0005737">
    <property type="term" value="C:cytoplasm"/>
    <property type="evidence" value="ECO:0007669"/>
    <property type="project" value="TreeGrafter"/>
</dbReference>
<dbReference type="CDD" id="cd03205">
    <property type="entry name" value="GST_C_6"/>
    <property type="match status" value="1"/>
</dbReference>
<sequence length="212" mass="23627">MNRLHWSPRSPYVRKVMVALHEKGIADQVETVRTLADPIFPPESFFPVNPLAKIPTLEREGEPVLVDSRVIIEWADQQAGGAVTLLPSDPEARLVALRDDAIGTGLIDIAMTRLIEAVLRPDDKRDERIIATCRKKANAVLDWLEAHVPNLEARPFDAGHLAIGVALCYLDFRFAADQWREGRPALAAWHQGFSERPSVIATAFRDDPRPAS</sequence>
<evidence type="ECO:0000313" key="3">
    <source>
        <dbReference type="Proteomes" id="UP000584824"/>
    </source>
</evidence>
<dbReference type="AlphaFoldDB" id="A0A7W6K764"/>
<dbReference type="PANTHER" id="PTHR43968:SF6">
    <property type="entry name" value="GLUTATHIONE S-TRANSFERASE OMEGA"/>
    <property type="match status" value="1"/>
</dbReference>
<feature type="domain" description="GST N-terminal" evidence="1">
    <location>
        <begin position="1"/>
        <end position="83"/>
    </location>
</feature>
<dbReference type="RefSeq" id="WP_183795031.1">
    <property type="nucleotide sequence ID" value="NZ_JACIDU010000022.1"/>
</dbReference>
<dbReference type="PANTHER" id="PTHR43968">
    <property type="match status" value="1"/>
</dbReference>